<reference evidence="3" key="1">
    <citation type="submission" date="2022-10" db="EMBL/GenBank/DDBJ databases">
        <authorList>
            <person name="Chen Y."/>
            <person name="Dougan E. K."/>
            <person name="Chan C."/>
            <person name="Rhodes N."/>
            <person name="Thang M."/>
        </authorList>
    </citation>
    <scope>NUCLEOTIDE SEQUENCE</scope>
</reference>
<keyword evidence="5" id="KW-1185">Reference proteome</keyword>
<dbReference type="InterPro" id="IPR029063">
    <property type="entry name" value="SAM-dependent_MTases_sf"/>
</dbReference>
<dbReference type="PROSITE" id="PS00092">
    <property type="entry name" value="N6_MTASE"/>
    <property type="match status" value="1"/>
</dbReference>
<protein>
    <submittedName>
        <fullName evidence="4">Release factor glutamine methyltransferase</fullName>
    </submittedName>
</protein>
<feature type="compositionally biased region" description="Basic residues" evidence="1">
    <location>
        <begin position="63"/>
        <end position="81"/>
    </location>
</feature>
<gene>
    <name evidence="3" type="ORF">C1SCF055_LOCUS29733</name>
</gene>
<feature type="compositionally biased region" description="Pro residues" evidence="1">
    <location>
        <begin position="82"/>
        <end position="91"/>
    </location>
</feature>
<dbReference type="CDD" id="cd02440">
    <property type="entry name" value="AdoMet_MTases"/>
    <property type="match status" value="1"/>
</dbReference>
<proteinExistence type="predicted"/>
<comment type="caution">
    <text evidence="3">The sequence shown here is derived from an EMBL/GenBank/DDBJ whole genome shotgun (WGS) entry which is preliminary data.</text>
</comment>
<keyword evidence="4" id="KW-0808">Transferase</keyword>
<reference evidence="4 5" key="2">
    <citation type="submission" date="2024-05" db="EMBL/GenBank/DDBJ databases">
        <authorList>
            <person name="Chen Y."/>
            <person name="Shah S."/>
            <person name="Dougan E. K."/>
            <person name="Thang M."/>
            <person name="Chan C."/>
        </authorList>
    </citation>
    <scope>NUCLEOTIDE SEQUENCE [LARGE SCALE GENOMIC DNA]</scope>
</reference>
<dbReference type="AlphaFoldDB" id="A0A9P1D5Z8"/>
<dbReference type="EMBL" id="CAMXCT030003335">
    <property type="protein sequence ID" value="CAL4791217.1"/>
    <property type="molecule type" value="Genomic_DNA"/>
</dbReference>
<accession>A0A9P1D5Z8</accession>
<dbReference type="Proteomes" id="UP001152797">
    <property type="component" value="Unassembled WGS sequence"/>
</dbReference>
<organism evidence="3">
    <name type="scientific">Cladocopium goreaui</name>
    <dbReference type="NCBI Taxonomy" id="2562237"/>
    <lineage>
        <taxon>Eukaryota</taxon>
        <taxon>Sar</taxon>
        <taxon>Alveolata</taxon>
        <taxon>Dinophyceae</taxon>
        <taxon>Suessiales</taxon>
        <taxon>Symbiodiniaceae</taxon>
        <taxon>Cladocopium</taxon>
    </lineage>
</organism>
<dbReference type="OrthoDB" id="406152at2759"/>
<dbReference type="SUPFAM" id="SSF53335">
    <property type="entry name" value="S-adenosyl-L-methionine-dependent methyltransferases"/>
    <property type="match status" value="1"/>
</dbReference>
<dbReference type="Gene3D" id="3.40.50.150">
    <property type="entry name" value="Vaccinia Virus protein VP39"/>
    <property type="match status" value="1"/>
</dbReference>
<dbReference type="EMBL" id="CAMXCT020003335">
    <property type="protein sequence ID" value="CAL1157280.1"/>
    <property type="molecule type" value="Genomic_DNA"/>
</dbReference>
<dbReference type="PANTHER" id="PTHR18895:SF74">
    <property type="entry name" value="MTRF1L RELEASE FACTOR GLUTAMINE METHYLTRANSFERASE"/>
    <property type="match status" value="1"/>
</dbReference>
<dbReference type="InterPro" id="IPR007848">
    <property type="entry name" value="Small_mtfrase_dom"/>
</dbReference>
<evidence type="ECO:0000313" key="5">
    <source>
        <dbReference type="Proteomes" id="UP001152797"/>
    </source>
</evidence>
<evidence type="ECO:0000256" key="1">
    <source>
        <dbReference type="SAM" id="MobiDB-lite"/>
    </source>
</evidence>
<evidence type="ECO:0000313" key="3">
    <source>
        <dbReference type="EMBL" id="CAI4003905.1"/>
    </source>
</evidence>
<keyword evidence="4" id="KW-0489">Methyltransferase</keyword>
<dbReference type="EMBL" id="CAMXCT010003335">
    <property type="protein sequence ID" value="CAI4003905.1"/>
    <property type="molecule type" value="Genomic_DNA"/>
</dbReference>
<evidence type="ECO:0000313" key="4">
    <source>
        <dbReference type="EMBL" id="CAL4791217.1"/>
    </source>
</evidence>
<sequence>MNFPWLHFSGDAVADRAIGVRSGRGLTKRAPAKLCSRVPWGVLGASIIAHRASPGGAPTAPRPRPRRAPRRAPRLGRKLKPKAPPSAAPVPLLPPLSDSVWKPTPVAEEEVLQATEVNGQSSLKDVAAEVWQGGRALFTERWSDLLTVRKALNMIAKRVSFVSTDEAATLRERRRLLRDAARRLFVRVQRSGELCLEGGPALGYVPVMYGKKSTGPLVFRANDVTALNVAWQFFLNGLNYSFLSHKLHPFFGVYFTLSPTEHFQLLRDWLKTWKPSSPSRDGRVLDLGTGSGVISFLVQQLCPEAEILASDRCPNAVFSVTAELQRAMIPRIRVKRSDLFEELTEEAPFDLIIFNPPWVPEPPERSAATTAGTEADVVFGNDYPPELFPRLFAEVSEVLQPDGHLLVLFSNYAQCRGLAERSPMEDGLRTLKLNQVQRRPVEETDRNKHRQTRRDKSWSFKEKHQVELWDFMKKNDRAIGSALVLEICAKFGADMFGDRDFWCQNAAK</sequence>
<dbReference type="GO" id="GO:0003676">
    <property type="term" value="F:nucleic acid binding"/>
    <property type="evidence" value="ECO:0007669"/>
    <property type="project" value="InterPro"/>
</dbReference>
<feature type="region of interest" description="Disordered" evidence="1">
    <location>
        <begin position="51"/>
        <end position="91"/>
    </location>
</feature>
<feature type="domain" description="Methyltransferase small" evidence="2">
    <location>
        <begin position="280"/>
        <end position="359"/>
    </location>
</feature>
<dbReference type="GO" id="GO:0032259">
    <property type="term" value="P:methylation"/>
    <property type="evidence" value="ECO:0007669"/>
    <property type="project" value="UniProtKB-KW"/>
</dbReference>
<dbReference type="InterPro" id="IPR002052">
    <property type="entry name" value="DNA_methylase_N6_adenine_CS"/>
</dbReference>
<dbReference type="GO" id="GO:0036009">
    <property type="term" value="F:protein-glutamine N-methyltransferase activity"/>
    <property type="evidence" value="ECO:0007669"/>
    <property type="project" value="TreeGrafter"/>
</dbReference>
<dbReference type="Pfam" id="PF05175">
    <property type="entry name" value="MTS"/>
    <property type="match status" value="1"/>
</dbReference>
<dbReference type="InterPro" id="IPR050320">
    <property type="entry name" value="N5-glutamine_MTase"/>
</dbReference>
<dbReference type="PANTHER" id="PTHR18895">
    <property type="entry name" value="HEMK METHYLTRANSFERASE"/>
    <property type="match status" value="1"/>
</dbReference>
<evidence type="ECO:0000259" key="2">
    <source>
        <dbReference type="Pfam" id="PF05175"/>
    </source>
</evidence>
<name>A0A9P1D5Z8_9DINO</name>